<feature type="compositionally biased region" description="Acidic residues" evidence="1">
    <location>
        <begin position="107"/>
        <end position="122"/>
    </location>
</feature>
<name>A0A1Y1UC54_9TREE</name>
<feature type="compositionally biased region" description="Polar residues" evidence="1">
    <location>
        <begin position="320"/>
        <end position="356"/>
    </location>
</feature>
<feature type="compositionally biased region" description="Polar residues" evidence="1">
    <location>
        <begin position="241"/>
        <end position="255"/>
    </location>
</feature>
<organism evidence="2 3">
    <name type="scientific">Kockovaella imperatae</name>
    <dbReference type="NCBI Taxonomy" id="4999"/>
    <lineage>
        <taxon>Eukaryota</taxon>
        <taxon>Fungi</taxon>
        <taxon>Dikarya</taxon>
        <taxon>Basidiomycota</taxon>
        <taxon>Agaricomycotina</taxon>
        <taxon>Tremellomycetes</taxon>
        <taxon>Tremellales</taxon>
        <taxon>Cuniculitremaceae</taxon>
        <taxon>Kockovaella</taxon>
    </lineage>
</organism>
<evidence type="ECO:0000256" key="1">
    <source>
        <dbReference type="SAM" id="MobiDB-lite"/>
    </source>
</evidence>
<keyword evidence="3" id="KW-1185">Reference proteome</keyword>
<dbReference type="InParanoid" id="A0A1Y1UC54"/>
<sequence>MSIAVPSTPTPQTPFIPSSSSPSLYTVTTPPESVRRYANALKAFTRVGMNAAMAELRDDNREEERQFDRRYGYDDEDPIERHVRLYLTPEKQERSLVAEIQCDVEEAQEDVEMMEDMEEVDGDQDRSRRPSLPDGPAGLARPFRPGLIHFHRSSRGSIPSLSASAPSFTRTDSSASTPFGYDDDPRVHTVDTPGSVWSEASFEAIRADDWYSLYGNSQRATMTTTREEKRYSGESDMTESYAGNRTTIGSIDTATPSSPPSSIHSGPSKRPSLLRPRPRAFPYAPLSECIRARDVDMDRSASPEPRQRKVSGPRHGADALSTSGMMTRSRQNSDTIPLSKLATPSRSRQNSGNAPVSTILARSRQDSDELKVARLAQLGLESPSTFEDDAGMGGRTISETMVFQAGLRSQRGRPGLRNGS</sequence>
<proteinExistence type="predicted"/>
<evidence type="ECO:0000313" key="2">
    <source>
        <dbReference type="EMBL" id="ORX35076.1"/>
    </source>
</evidence>
<feature type="region of interest" description="Disordered" evidence="1">
    <location>
        <begin position="1"/>
        <end position="30"/>
    </location>
</feature>
<feature type="region of interest" description="Disordered" evidence="1">
    <location>
        <begin position="218"/>
        <end position="281"/>
    </location>
</feature>
<accession>A0A1Y1UC54</accession>
<dbReference type="Proteomes" id="UP000193218">
    <property type="component" value="Unassembled WGS sequence"/>
</dbReference>
<dbReference type="AlphaFoldDB" id="A0A1Y1UC54"/>
<feature type="region of interest" description="Disordered" evidence="1">
    <location>
        <begin position="107"/>
        <end position="193"/>
    </location>
</feature>
<feature type="compositionally biased region" description="Polar residues" evidence="1">
    <location>
        <begin position="155"/>
        <end position="177"/>
    </location>
</feature>
<gene>
    <name evidence="2" type="ORF">BD324DRAFT_652792</name>
</gene>
<reference evidence="2 3" key="1">
    <citation type="submission" date="2017-03" db="EMBL/GenBank/DDBJ databases">
        <title>Widespread Adenine N6-methylation of Active Genes in Fungi.</title>
        <authorList>
            <consortium name="DOE Joint Genome Institute"/>
            <person name="Mondo S.J."/>
            <person name="Dannebaum R.O."/>
            <person name="Kuo R.C."/>
            <person name="Louie K.B."/>
            <person name="Bewick A.J."/>
            <person name="Labutti K."/>
            <person name="Haridas S."/>
            <person name="Kuo A."/>
            <person name="Salamov A."/>
            <person name="Ahrendt S.R."/>
            <person name="Lau R."/>
            <person name="Bowen B.P."/>
            <person name="Lipzen A."/>
            <person name="Sullivan W."/>
            <person name="Andreopoulos W.B."/>
            <person name="Clum A."/>
            <person name="Lindquist E."/>
            <person name="Daum C."/>
            <person name="Northen T.R."/>
            <person name="Ramamoorthy G."/>
            <person name="Schmitz R.J."/>
            <person name="Gryganskyi A."/>
            <person name="Culley D."/>
            <person name="Magnuson J."/>
            <person name="James T.Y."/>
            <person name="O'Malley M.A."/>
            <person name="Stajich J.E."/>
            <person name="Spatafora J.W."/>
            <person name="Visel A."/>
            <person name="Grigoriev I.V."/>
        </authorList>
    </citation>
    <scope>NUCLEOTIDE SEQUENCE [LARGE SCALE GENOMIC DNA]</scope>
    <source>
        <strain evidence="2 3">NRRL Y-17943</strain>
    </source>
</reference>
<evidence type="ECO:0000313" key="3">
    <source>
        <dbReference type="Proteomes" id="UP000193218"/>
    </source>
</evidence>
<feature type="compositionally biased region" description="Low complexity" evidence="1">
    <location>
        <begin position="260"/>
        <end position="275"/>
    </location>
</feature>
<dbReference type="OrthoDB" id="2564290at2759"/>
<dbReference type="RefSeq" id="XP_021869292.1">
    <property type="nucleotide sequence ID" value="XM_022018552.1"/>
</dbReference>
<comment type="caution">
    <text evidence="2">The sequence shown here is derived from an EMBL/GenBank/DDBJ whole genome shotgun (WGS) entry which is preliminary data.</text>
</comment>
<feature type="region of interest" description="Disordered" evidence="1">
    <location>
        <begin position="294"/>
        <end position="368"/>
    </location>
</feature>
<feature type="compositionally biased region" description="Polar residues" evidence="1">
    <location>
        <begin position="15"/>
        <end position="30"/>
    </location>
</feature>
<feature type="compositionally biased region" description="Basic and acidic residues" evidence="1">
    <location>
        <begin position="294"/>
        <end position="307"/>
    </location>
</feature>
<dbReference type="GeneID" id="33560361"/>
<protein>
    <submittedName>
        <fullName evidence="2">Uncharacterized protein</fullName>
    </submittedName>
</protein>
<dbReference type="EMBL" id="NBSH01000012">
    <property type="protein sequence ID" value="ORX35076.1"/>
    <property type="molecule type" value="Genomic_DNA"/>
</dbReference>